<comment type="cofactor">
    <cofactor evidence="1 17">
        <name>FMN</name>
        <dbReference type="ChEBI" id="CHEBI:58210"/>
    </cofactor>
</comment>
<evidence type="ECO:0000256" key="9">
    <source>
        <dbReference type="ARBA" id="ARBA00022857"/>
    </source>
</evidence>
<keyword evidence="6" id="KW-0507">mRNA processing</keyword>
<dbReference type="GO" id="GO:0003723">
    <property type="term" value="F:RNA binding"/>
    <property type="evidence" value="ECO:0007669"/>
    <property type="project" value="TreeGrafter"/>
</dbReference>
<comment type="catalytic activity">
    <reaction evidence="14">
        <text>a 5,6-dihydrouridine in mRNA + NADP(+) = a uridine in mRNA + NADPH + H(+)</text>
        <dbReference type="Rhea" id="RHEA:69855"/>
        <dbReference type="Rhea" id="RHEA-COMP:14658"/>
        <dbReference type="Rhea" id="RHEA-COMP:17789"/>
        <dbReference type="ChEBI" id="CHEBI:15378"/>
        <dbReference type="ChEBI" id="CHEBI:57783"/>
        <dbReference type="ChEBI" id="CHEBI:58349"/>
        <dbReference type="ChEBI" id="CHEBI:65315"/>
        <dbReference type="ChEBI" id="CHEBI:74443"/>
    </reaction>
    <physiologicalReaction direction="right-to-left" evidence="14">
        <dbReference type="Rhea" id="RHEA:69857"/>
    </physiologicalReaction>
</comment>
<evidence type="ECO:0000256" key="17">
    <source>
        <dbReference type="RuleBase" id="RU291113"/>
    </source>
</evidence>
<dbReference type="EMBL" id="PUHQ01000041">
    <property type="protein sequence ID" value="KAG0660758.1"/>
    <property type="molecule type" value="Genomic_DNA"/>
</dbReference>
<dbReference type="PROSITE" id="PS50103">
    <property type="entry name" value="ZF_C3H1"/>
    <property type="match status" value="1"/>
</dbReference>
<keyword evidence="16 17" id="KW-0479">Metal-binding</keyword>
<gene>
    <name evidence="20" type="primary">DUS3</name>
    <name evidence="20" type="ORF">C6P46_004442</name>
</gene>
<dbReference type="PANTHER" id="PTHR45846">
    <property type="entry name" value="TRNA-DIHYDROURIDINE(47) SYNTHASE [NAD(P)(+)]-LIKE"/>
    <property type="match status" value="1"/>
</dbReference>
<evidence type="ECO:0000256" key="13">
    <source>
        <dbReference type="ARBA" id="ARBA00048342"/>
    </source>
</evidence>
<evidence type="ECO:0000256" key="1">
    <source>
        <dbReference type="ARBA" id="ARBA00001917"/>
    </source>
</evidence>
<feature type="compositionally biased region" description="Basic and acidic residues" evidence="18">
    <location>
        <begin position="132"/>
        <end position="155"/>
    </location>
</feature>
<keyword evidence="21" id="KW-1185">Reference proteome</keyword>
<evidence type="ECO:0000256" key="12">
    <source>
        <dbReference type="ARBA" id="ARBA00048266"/>
    </source>
</evidence>
<keyword evidence="11 17" id="KW-0520">NAD</keyword>
<keyword evidence="9 17" id="KW-0521">NADP</keyword>
<dbReference type="Proteomes" id="UP000777482">
    <property type="component" value="Unassembled WGS sequence"/>
</dbReference>
<accession>A0A9P6W115</accession>
<feature type="compositionally biased region" description="Basic and acidic residues" evidence="18">
    <location>
        <begin position="48"/>
        <end position="60"/>
    </location>
</feature>
<dbReference type="PROSITE" id="PS01136">
    <property type="entry name" value="UPF0034"/>
    <property type="match status" value="1"/>
</dbReference>
<evidence type="ECO:0000256" key="2">
    <source>
        <dbReference type="ARBA" id="ARBA00012376"/>
    </source>
</evidence>
<proteinExistence type="inferred from homology"/>
<evidence type="ECO:0000256" key="4">
    <source>
        <dbReference type="ARBA" id="ARBA00022630"/>
    </source>
</evidence>
<evidence type="ECO:0000256" key="18">
    <source>
        <dbReference type="SAM" id="MobiDB-lite"/>
    </source>
</evidence>
<evidence type="ECO:0000313" key="21">
    <source>
        <dbReference type="Proteomes" id="UP000777482"/>
    </source>
</evidence>
<keyword evidence="7 17" id="KW-0819">tRNA processing</keyword>
<dbReference type="InterPro" id="IPR000571">
    <property type="entry name" value="Znf_CCCH"/>
</dbReference>
<dbReference type="InterPro" id="IPR018517">
    <property type="entry name" value="tRNA_hU_synthase_CS"/>
</dbReference>
<comment type="catalytic activity">
    <reaction evidence="15">
        <text>5,6-dihydrouridine(47) in tRNA + NADP(+) = uridine(47) in tRNA + NADPH + H(+)</text>
        <dbReference type="Rhea" id="RHEA:53360"/>
        <dbReference type="Rhea" id="RHEA-COMP:13539"/>
        <dbReference type="Rhea" id="RHEA-COMP:13540"/>
        <dbReference type="ChEBI" id="CHEBI:15378"/>
        <dbReference type="ChEBI" id="CHEBI:57783"/>
        <dbReference type="ChEBI" id="CHEBI:58349"/>
        <dbReference type="ChEBI" id="CHEBI:65315"/>
        <dbReference type="ChEBI" id="CHEBI:74443"/>
        <dbReference type="EC" id="1.3.1.89"/>
    </reaction>
    <physiologicalReaction direction="right-to-left" evidence="15">
        <dbReference type="Rhea" id="RHEA:53362"/>
    </physiologicalReaction>
</comment>
<keyword evidence="16 17" id="KW-0862">Zinc</keyword>
<dbReference type="PANTHER" id="PTHR45846:SF1">
    <property type="entry name" value="TRNA-DIHYDROURIDINE(47) SYNTHASE [NAD(P)(+)]-LIKE"/>
    <property type="match status" value="1"/>
</dbReference>
<feature type="region of interest" description="Disordered" evidence="18">
    <location>
        <begin position="36"/>
        <end position="177"/>
    </location>
</feature>
<dbReference type="GO" id="GO:0050660">
    <property type="term" value="F:flavin adenine dinucleotide binding"/>
    <property type="evidence" value="ECO:0007669"/>
    <property type="project" value="UniProtKB-UniRule"/>
</dbReference>
<evidence type="ECO:0000313" key="20">
    <source>
        <dbReference type="EMBL" id="KAG0660758.1"/>
    </source>
</evidence>
<dbReference type="InterPro" id="IPR013785">
    <property type="entry name" value="Aldolase_TIM"/>
</dbReference>
<evidence type="ECO:0000256" key="8">
    <source>
        <dbReference type="ARBA" id="ARBA00022771"/>
    </source>
</evidence>
<comment type="caution">
    <text evidence="20">The sequence shown here is derived from an EMBL/GenBank/DDBJ whole genome shotgun (WGS) entry which is preliminary data.</text>
</comment>
<feature type="domain" description="C3H1-type" evidence="19">
    <location>
        <begin position="233"/>
        <end position="262"/>
    </location>
</feature>
<protein>
    <recommendedName>
        <fullName evidence="3 17">tRNA-dihydrouridine(47) synthase [NAD(P)(+)]</fullName>
        <ecNumber evidence="2 17">1.3.1.89</ecNumber>
    </recommendedName>
    <alternativeName>
        <fullName evidence="17">tRNA-dihydrouridine synthase 3</fullName>
    </alternativeName>
</protein>
<feature type="compositionally biased region" description="Basic and acidic residues" evidence="18">
    <location>
        <begin position="338"/>
        <end position="347"/>
    </location>
</feature>
<dbReference type="Pfam" id="PF25585">
    <property type="entry name" value="zf-CCCH_DUS3L"/>
    <property type="match status" value="1"/>
</dbReference>
<dbReference type="GO" id="GO:0102265">
    <property type="term" value="F:tRNA-dihydrouridine47 synthase activity"/>
    <property type="evidence" value="ECO:0007669"/>
    <property type="project" value="UniProtKB-EC"/>
</dbReference>
<comment type="function">
    <text evidence="17">Catalyzes the synthesis of dihydrouridine, a modified base found in the D-loop of most tRNAs. Specifically modifies U47 in cytoplasmic tRNAs.</text>
</comment>
<feature type="compositionally biased region" description="Low complexity" evidence="18">
    <location>
        <begin position="64"/>
        <end position="81"/>
    </location>
</feature>
<evidence type="ECO:0000256" key="11">
    <source>
        <dbReference type="ARBA" id="ARBA00023027"/>
    </source>
</evidence>
<keyword evidence="10 17" id="KW-0560">Oxidoreductase</keyword>
<reference evidence="20 21" key="1">
    <citation type="submission" date="2020-11" db="EMBL/GenBank/DDBJ databases">
        <title>Kefir isolates.</title>
        <authorList>
            <person name="Marcisauskas S."/>
            <person name="Kim Y."/>
            <person name="Blasche S."/>
        </authorList>
    </citation>
    <scope>NUCLEOTIDE SEQUENCE [LARGE SCALE GENOMIC DNA]</scope>
    <source>
        <strain evidence="20 21">KR</strain>
    </source>
</reference>
<evidence type="ECO:0000256" key="16">
    <source>
        <dbReference type="PROSITE-ProRule" id="PRU00723"/>
    </source>
</evidence>
<sequence length="810" mass="88048">MAAPEGDKPYWDTETGGIAPIKSSYVLWHKMGKNRTPLASSTIDDDAAEGRGHAQLDKPLLRTADVAPAADSPAPPAAAGAKTETSIPATENQPGEAAETTVQGAGEEGQAEPEQKKVRLSGAQKKALAKQRQKEQWEAKIAAKREAKKLAKEEGGAADGGEGGRQRGKGQNKNRKFDNRAGEIRLCNQLAQGKPCERPNCKNDHDLAAFFASRPTDIRRTTPATADDLTPVESPVTCPVFLSLGACPYGFKCRFGESHMRKVEDGQGFMQSGWELVVDDEKVAKRKAEIGEGKAKRSDRGEMNLMTMTDIKSVRGGGKSQEKFPLSVAYLNSIGEPLDSRERDDNNGRGGKGKKRGRNGESKPEETAESSVAAATTTTTTPSAEAGSAEPVASTSAVAMDVETAAATETPKGDAAASAADDAHPSRTFVPDLAPIRASEKKRLDFAGKLWMAPLTTVGNLPFRRLAVEYGCDITTSEMGLAQEFLSGNANEWSLVRRHPSEKIFGVQICGAKPQVLVPAAEAIAKNCEIDFLDVNCGCPIDLVFNKGAGSALLAHATKLGKSLVGMSQVLGEVPLTVKIRTGIANNQPTAHKLMPRFQKEWGVSAVTMHGRSRQQRYKSFADYKYIGECVDVLRETVKDDDLAPIPIFGNGDAYDHRSYWENVEQSGVDGIMIARGALIKPWIFTELKERRDWDISSRERLDMIGKLCNFGLEHWGSDQMGTNLTRRFVCEAMSFTHRYVPVGLLERLPTHMNERAFPYKGRDELETLLASDQAKDWVDITSMFLGPPPDDWTFTPKHKAASTETEAQG</sequence>
<dbReference type="AlphaFoldDB" id="A0A9P6W115"/>
<organism evidence="20 21">
    <name type="scientific">Rhodotorula mucilaginosa</name>
    <name type="common">Yeast</name>
    <name type="synonym">Rhodotorula rubra</name>
    <dbReference type="NCBI Taxonomy" id="5537"/>
    <lineage>
        <taxon>Eukaryota</taxon>
        <taxon>Fungi</taxon>
        <taxon>Dikarya</taxon>
        <taxon>Basidiomycota</taxon>
        <taxon>Pucciniomycotina</taxon>
        <taxon>Microbotryomycetes</taxon>
        <taxon>Sporidiobolales</taxon>
        <taxon>Sporidiobolaceae</taxon>
        <taxon>Rhodotorula</taxon>
    </lineage>
</organism>
<dbReference type="GO" id="GO:0006397">
    <property type="term" value="P:mRNA processing"/>
    <property type="evidence" value="ECO:0007669"/>
    <property type="project" value="UniProtKB-KW"/>
</dbReference>
<feature type="zinc finger region" description="C3H1-type" evidence="16">
    <location>
        <begin position="233"/>
        <end position="262"/>
    </location>
</feature>
<evidence type="ECO:0000256" key="10">
    <source>
        <dbReference type="ARBA" id="ARBA00023002"/>
    </source>
</evidence>
<keyword evidence="4 17" id="KW-0285">Flavoprotein</keyword>
<comment type="similarity">
    <text evidence="17">Belongs to the dus family. Dus3 subfamily.</text>
</comment>
<name>A0A9P6W115_RHOMI</name>
<keyword evidence="8 16" id="KW-0863">Zinc-finger</keyword>
<dbReference type="EC" id="1.3.1.89" evidence="2 17"/>
<evidence type="ECO:0000256" key="3">
    <source>
        <dbReference type="ARBA" id="ARBA00022143"/>
    </source>
</evidence>
<evidence type="ECO:0000256" key="6">
    <source>
        <dbReference type="ARBA" id="ARBA00022664"/>
    </source>
</evidence>
<dbReference type="OrthoDB" id="259935at2759"/>
<evidence type="ECO:0000256" key="15">
    <source>
        <dbReference type="ARBA" id="ARBA00049513"/>
    </source>
</evidence>
<dbReference type="Pfam" id="PF01207">
    <property type="entry name" value="Dus"/>
    <property type="match status" value="1"/>
</dbReference>
<dbReference type="GO" id="GO:0008270">
    <property type="term" value="F:zinc ion binding"/>
    <property type="evidence" value="ECO:0007669"/>
    <property type="project" value="UniProtKB-KW"/>
</dbReference>
<dbReference type="CDD" id="cd02801">
    <property type="entry name" value="DUS_like_FMN"/>
    <property type="match status" value="1"/>
</dbReference>
<feature type="compositionally biased region" description="Polar residues" evidence="18">
    <location>
        <begin position="83"/>
        <end position="93"/>
    </location>
</feature>
<evidence type="ECO:0000259" key="19">
    <source>
        <dbReference type="PROSITE" id="PS50103"/>
    </source>
</evidence>
<feature type="compositionally biased region" description="Low complexity" evidence="18">
    <location>
        <begin position="369"/>
        <end position="390"/>
    </location>
</feature>
<evidence type="ECO:0000256" key="14">
    <source>
        <dbReference type="ARBA" id="ARBA00049447"/>
    </source>
</evidence>
<comment type="catalytic activity">
    <reaction evidence="12">
        <text>5,6-dihydrouridine(47) in tRNA + NAD(+) = uridine(47) in tRNA + NADH + H(+)</text>
        <dbReference type="Rhea" id="RHEA:53364"/>
        <dbReference type="Rhea" id="RHEA-COMP:13539"/>
        <dbReference type="Rhea" id="RHEA-COMP:13540"/>
        <dbReference type="ChEBI" id="CHEBI:15378"/>
        <dbReference type="ChEBI" id="CHEBI:57540"/>
        <dbReference type="ChEBI" id="CHEBI:57945"/>
        <dbReference type="ChEBI" id="CHEBI:65315"/>
        <dbReference type="ChEBI" id="CHEBI:74443"/>
        <dbReference type="EC" id="1.3.1.89"/>
    </reaction>
    <physiologicalReaction direction="right-to-left" evidence="12">
        <dbReference type="Rhea" id="RHEA:53366"/>
    </physiologicalReaction>
</comment>
<comment type="catalytic activity">
    <reaction evidence="13">
        <text>a 5,6-dihydrouridine in mRNA + NAD(+) = a uridine in mRNA + NADH + H(+)</text>
        <dbReference type="Rhea" id="RHEA:69851"/>
        <dbReference type="Rhea" id="RHEA-COMP:14658"/>
        <dbReference type="Rhea" id="RHEA-COMP:17789"/>
        <dbReference type="ChEBI" id="CHEBI:15378"/>
        <dbReference type="ChEBI" id="CHEBI:57540"/>
        <dbReference type="ChEBI" id="CHEBI:57945"/>
        <dbReference type="ChEBI" id="CHEBI:65315"/>
        <dbReference type="ChEBI" id="CHEBI:74443"/>
    </reaction>
    <physiologicalReaction direction="right-to-left" evidence="13">
        <dbReference type="Rhea" id="RHEA:69853"/>
    </physiologicalReaction>
</comment>
<evidence type="ECO:0000256" key="5">
    <source>
        <dbReference type="ARBA" id="ARBA00022643"/>
    </source>
</evidence>
<feature type="region of interest" description="Disordered" evidence="18">
    <location>
        <begin position="335"/>
        <end position="429"/>
    </location>
</feature>
<keyword evidence="5 17" id="KW-0288">FMN</keyword>
<evidence type="ECO:0000256" key="7">
    <source>
        <dbReference type="ARBA" id="ARBA00022694"/>
    </source>
</evidence>
<dbReference type="Gene3D" id="3.20.20.70">
    <property type="entry name" value="Aldolase class I"/>
    <property type="match status" value="1"/>
</dbReference>
<dbReference type="InterPro" id="IPR035587">
    <property type="entry name" value="DUS-like_FMN-bd"/>
</dbReference>
<dbReference type="SUPFAM" id="SSF51395">
    <property type="entry name" value="FMN-linked oxidoreductases"/>
    <property type="match status" value="1"/>
</dbReference>